<evidence type="ECO:0000313" key="2">
    <source>
        <dbReference type="EMBL" id="EPZ31444.1"/>
    </source>
</evidence>
<organism evidence="2 3">
    <name type="scientific">Rozella allomycis (strain CSF55)</name>
    <dbReference type="NCBI Taxonomy" id="988480"/>
    <lineage>
        <taxon>Eukaryota</taxon>
        <taxon>Fungi</taxon>
        <taxon>Fungi incertae sedis</taxon>
        <taxon>Cryptomycota</taxon>
        <taxon>Cryptomycota incertae sedis</taxon>
        <taxon>Rozella</taxon>
    </lineage>
</organism>
<dbReference type="SUPFAM" id="SSF48097">
    <property type="entry name" value="Regulator of G-protein signaling, RGS"/>
    <property type="match status" value="1"/>
</dbReference>
<dbReference type="Proteomes" id="UP000030755">
    <property type="component" value="Unassembled WGS sequence"/>
</dbReference>
<keyword evidence="3" id="KW-1185">Reference proteome</keyword>
<gene>
    <name evidence="2" type="ORF">O9G_004873</name>
</gene>
<dbReference type="InterPro" id="IPR016137">
    <property type="entry name" value="RGS"/>
</dbReference>
<protein>
    <recommendedName>
        <fullName evidence="1">RGS domain-containing protein</fullName>
    </recommendedName>
</protein>
<feature type="domain" description="RGS" evidence="1">
    <location>
        <begin position="42"/>
        <end position="99"/>
    </location>
</feature>
<dbReference type="HOGENOM" id="CLU_1876606_0_0_1"/>
<evidence type="ECO:0000313" key="3">
    <source>
        <dbReference type="Proteomes" id="UP000030755"/>
    </source>
</evidence>
<dbReference type="InterPro" id="IPR036305">
    <property type="entry name" value="RGS_sf"/>
</dbReference>
<dbReference type="PROSITE" id="PS50132">
    <property type="entry name" value="RGS"/>
    <property type="match status" value="1"/>
</dbReference>
<proteinExistence type="predicted"/>
<dbReference type="InterPro" id="IPR044926">
    <property type="entry name" value="RGS_subdomain_2"/>
</dbReference>
<dbReference type="Pfam" id="PF00615">
    <property type="entry name" value="RGS"/>
    <property type="match status" value="1"/>
</dbReference>
<dbReference type="Gene3D" id="1.10.167.10">
    <property type="entry name" value="Regulator of G-protein Signalling 4, domain 2"/>
    <property type="match status" value="1"/>
</dbReference>
<reference evidence="2 3" key="1">
    <citation type="journal article" date="2013" name="Curr. Biol.">
        <title>Shared signatures of parasitism and phylogenomics unite Cryptomycota and microsporidia.</title>
        <authorList>
            <person name="James T.Y."/>
            <person name="Pelin A."/>
            <person name="Bonen L."/>
            <person name="Ahrendt S."/>
            <person name="Sain D."/>
            <person name="Corradi N."/>
            <person name="Stajich J.E."/>
        </authorList>
    </citation>
    <scope>NUCLEOTIDE SEQUENCE [LARGE SCALE GENOMIC DNA]</scope>
    <source>
        <strain evidence="2 3">CSF55</strain>
    </source>
</reference>
<accession>A0A075ANL7</accession>
<name>A0A075ANL7_ROZAC</name>
<dbReference type="OrthoDB" id="196547at2759"/>
<evidence type="ECO:0000259" key="1">
    <source>
        <dbReference type="PROSITE" id="PS50132"/>
    </source>
</evidence>
<sequence length="136" mass="16030">MLSRNSTDKLYSNDKTTYGTSKTVLDISNLSGENFGIEISKIYYEYLRPGSQFELNIPFTVLQEFQKKMNEQDYINIFEPIKREVLRMVYQNTFPRYIQKQICNNKVIIIFNNMNRKIVDGVKWFNNAMIGEACIT</sequence>
<dbReference type="AlphaFoldDB" id="A0A075ANL7"/>
<dbReference type="EMBL" id="KE561222">
    <property type="protein sequence ID" value="EPZ31444.1"/>
    <property type="molecule type" value="Genomic_DNA"/>
</dbReference>